<dbReference type="Pfam" id="PF03993">
    <property type="entry name" value="DUF349"/>
    <property type="match status" value="3"/>
</dbReference>
<feature type="coiled-coil region" evidence="1">
    <location>
        <begin position="341"/>
        <end position="408"/>
    </location>
</feature>
<keyword evidence="1" id="KW-0175">Coiled coil</keyword>
<reference evidence="2 3" key="1">
    <citation type="submission" date="2023-09" db="EMBL/GenBank/DDBJ databases">
        <title>Description of three actinobacteria isolated from air of manufacturing shop in a pharmaceutical factory.</title>
        <authorList>
            <person name="Zhang D.-F."/>
        </authorList>
    </citation>
    <scope>NUCLEOTIDE SEQUENCE [LARGE SCALE GENOMIC DNA]</scope>
    <source>
        <strain evidence="2 3">LY-0111</strain>
    </source>
</reference>
<organism evidence="2 3">
    <name type="scientific">Nesterenkonia aerolata</name>
    <dbReference type="NCBI Taxonomy" id="3074079"/>
    <lineage>
        <taxon>Bacteria</taxon>
        <taxon>Bacillati</taxon>
        <taxon>Actinomycetota</taxon>
        <taxon>Actinomycetes</taxon>
        <taxon>Micrococcales</taxon>
        <taxon>Micrococcaceae</taxon>
        <taxon>Nesterenkonia</taxon>
    </lineage>
</organism>
<dbReference type="InterPro" id="IPR007139">
    <property type="entry name" value="DUF349"/>
</dbReference>
<accession>A0ABU2DQD7</accession>
<gene>
    <name evidence="2" type="ORF">RIL96_03730</name>
</gene>
<dbReference type="EMBL" id="JAVKGR010000002">
    <property type="protein sequence ID" value="MDR8018674.1"/>
    <property type="molecule type" value="Genomic_DNA"/>
</dbReference>
<evidence type="ECO:0000313" key="3">
    <source>
        <dbReference type="Proteomes" id="UP001251870"/>
    </source>
</evidence>
<name>A0ABU2DQD7_9MICC</name>
<dbReference type="RefSeq" id="WP_310547653.1">
    <property type="nucleotide sequence ID" value="NZ_JAVKGR010000002.1"/>
</dbReference>
<evidence type="ECO:0000256" key="1">
    <source>
        <dbReference type="SAM" id="Coils"/>
    </source>
</evidence>
<dbReference type="Proteomes" id="UP001251870">
    <property type="component" value="Unassembled WGS sequence"/>
</dbReference>
<evidence type="ECO:0000313" key="2">
    <source>
        <dbReference type="EMBL" id="MDR8018674.1"/>
    </source>
</evidence>
<comment type="caution">
    <text evidence="2">The sequence shown here is derived from an EMBL/GenBank/DDBJ whole genome shotgun (WGS) entry which is preliminary data.</text>
</comment>
<proteinExistence type="predicted"/>
<sequence length="425" mass="48803">MSSAVRPGHHVTTPEQARQAAVVDAEGHVYARDAQQTYIGQYPGVSEEETLGYFSRKFDELANRVLLLKARVRAGADSADSLQQSRAALQTELEAQAWVGDVQMLHTVLGEIEGQVEALRDQERRASEEATAEHLARREEIVAEAESIAAQDPASIHWKNSQTRLEELFDQWKAEQKRPPRLSKAQEDPYWKRFRAARTTFDKGRREFFGRRDEQHAQVRRTKEELITRAEQLQHSTDFGPTTKAYHRLMDEWKAAGRGSRRSDDAQWTRFRAAQDVFFAARDAANAETDRQYGQNLEAKEAVLAQLEALMPFEDPDAVRERYHALLEQWDAAGRVPRGDVRRMEDALARVQDAFRQAEQQRWQRSDPETQARQDSVLAQIDASVHELEEELRRAQHAGDERARQQAEEALEARRAWREIVARSS</sequence>
<protein>
    <submittedName>
        <fullName evidence="2">DUF349 domain-containing protein</fullName>
    </submittedName>
</protein>
<keyword evidence="3" id="KW-1185">Reference proteome</keyword>